<dbReference type="GO" id="GO:0009228">
    <property type="term" value="P:thiamine biosynthetic process"/>
    <property type="evidence" value="ECO:0007669"/>
    <property type="project" value="InterPro"/>
</dbReference>
<dbReference type="Gene3D" id="3.40.1190.20">
    <property type="match status" value="1"/>
</dbReference>
<dbReference type="Pfam" id="PF08543">
    <property type="entry name" value="Phos_pyr_kin"/>
    <property type="match status" value="1"/>
</dbReference>
<dbReference type="PANTHER" id="PTHR20858">
    <property type="entry name" value="PHOSPHOMETHYLPYRIMIDINE KINASE"/>
    <property type="match status" value="1"/>
</dbReference>
<dbReference type="GO" id="GO:0005829">
    <property type="term" value="C:cytosol"/>
    <property type="evidence" value="ECO:0007669"/>
    <property type="project" value="TreeGrafter"/>
</dbReference>
<sequence>MSHKFVVLDNPSHLTPVATPGVLTVAGSDPSGGAGIEADLKTITSYGCYGLTCIDVLTVQNTFGVSGKLETAATVVQGILEADFAHGGINCVKIGVITRPVLTALVPFLETFRPQLVVDTVISSTSGFTLAKQALVRDCITQLYRYATVITPNWDEARIIYSLLFPDSNVGEPSIAGCEDLARELANAIGCRAVLVKGGHVPAQRAITDVLYDRARDEVVHYKHPKIVNAKNTHGTGCTLSSAIASGLACGLDLHTSVEKAIVYVHNAIRLADSTIGAGNGPLNHVYRMPSC</sequence>
<reference evidence="1" key="1">
    <citation type="journal article" date="2021" name="Open Biol.">
        <title>Shared evolutionary footprints suggest mitochondrial oxidative damage underlies multiple complex I losses in fungi.</title>
        <authorList>
            <person name="Schikora-Tamarit M.A."/>
            <person name="Marcet-Houben M."/>
            <person name="Nosek J."/>
            <person name="Gabaldon T."/>
        </authorList>
    </citation>
    <scope>NUCLEOTIDE SEQUENCE</scope>
    <source>
        <strain evidence="1">NCAIM Y.01608</strain>
    </source>
</reference>
<organism evidence="1 2">
    <name type="scientific">Ogataea polymorpha</name>
    <dbReference type="NCBI Taxonomy" id="460523"/>
    <lineage>
        <taxon>Eukaryota</taxon>
        <taxon>Fungi</taxon>
        <taxon>Dikarya</taxon>
        <taxon>Ascomycota</taxon>
        <taxon>Saccharomycotina</taxon>
        <taxon>Pichiomycetes</taxon>
        <taxon>Pichiales</taxon>
        <taxon>Pichiaceae</taxon>
        <taxon>Ogataea</taxon>
    </lineage>
</organism>
<reference evidence="1" key="2">
    <citation type="submission" date="2021-01" db="EMBL/GenBank/DDBJ databases">
        <authorList>
            <person name="Schikora-Tamarit M.A."/>
        </authorList>
    </citation>
    <scope>NUCLEOTIDE SEQUENCE</scope>
    <source>
        <strain evidence="1">NCAIM Y.01608</strain>
    </source>
</reference>
<dbReference type="PANTHER" id="PTHR20858:SF17">
    <property type="entry name" value="HYDROXYMETHYLPYRIMIDINE_PHOSPHOMETHYLPYRIMIDINE KINASE THI20-RELATED"/>
    <property type="match status" value="1"/>
</dbReference>
<dbReference type="Proteomes" id="UP000788993">
    <property type="component" value="Unassembled WGS sequence"/>
</dbReference>
<dbReference type="CDD" id="cd01169">
    <property type="entry name" value="HMPP_kinase"/>
    <property type="match status" value="1"/>
</dbReference>
<gene>
    <name evidence="1" type="ORF">OGATHE_000191</name>
</gene>
<protein>
    <submittedName>
        <fullName evidence="1">Uncharacterized protein</fullName>
    </submittedName>
</protein>
<dbReference type="InterPro" id="IPR004399">
    <property type="entry name" value="HMP/HMP-P_kinase_dom"/>
</dbReference>
<dbReference type="InterPro" id="IPR029056">
    <property type="entry name" value="Ribokinase-like"/>
</dbReference>
<dbReference type="InterPro" id="IPR013749">
    <property type="entry name" value="PM/HMP-P_kinase-1"/>
</dbReference>
<dbReference type="RefSeq" id="XP_018210917.1">
    <property type="nucleotide sequence ID" value="XM_018356909.1"/>
</dbReference>
<dbReference type="SUPFAM" id="SSF53613">
    <property type="entry name" value="Ribokinase-like"/>
    <property type="match status" value="1"/>
</dbReference>
<accession>A0A1B7SHN2</accession>
<dbReference type="EMBL" id="JAEUBD010000014">
    <property type="protein sequence ID" value="KAH3678641.1"/>
    <property type="molecule type" value="Genomic_DNA"/>
</dbReference>
<comment type="caution">
    <text evidence="1">The sequence shown here is derived from an EMBL/GenBank/DDBJ whole genome shotgun (WGS) entry which is preliminary data.</text>
</comment>
<dbReference type="GO" id="GO:0008902">
    <property type="term" value="F:hydroxymethylpyrimidine kinase activity"/>
    <property type="evidence" value="ECO:0007669"/>
    <property type="project" value="TreeGrafter"/>
</dbReference>
<keyword evidence="2" id="KW-1185">Reference proteome</keyword>
<dbReference type="AlphaFoldDB" id="A0A1B7SHN2"/>
<evidence type="ECO:0000313" key="1">
    <source>
        <dbReference type="EMBL" id="KAH3678641.1"/>
    </source>
</evidence>
<proteinExistence type="predicted"/>
<evidence type="ECO:0000313" key="2">
    <source>
        <dbReference type="Proteomes" id="UP000788993"/>
    </source>
</evidence>
<dbReference type="GO" id="GO:0008972">
    <property type="term" value="F:phosphomethylpyrimidine kinase activity"/>
    <property type="evidence" value="ECO:0007669"/>
    <property type="project" value="InterPro"/>
</dbReference>
<name>A0A1B7SHN2_9ASCO</name>